<reference evidence="12" key="2">
    <citation type="submission" date="2020-09" db="EMBL/GenBank/DDBJ databases">
        <authorList>
            <person name="Sun Q."/>
            <person name="Zhou Y."/>
        </authorList>
    </citation>
    <scope>NUCLEOTIDE SEQUENCE</scope>
    <source>
        <strain evidence="12">CGMCC 1.16067</strain>
    </source>
</reference>
<evidence type="ECO:0000256" key="10">
    <source>
        <dbReference type="SAM" id="SignalP"/>
    </source>
</evidence>
<keyword evidence="13" id="KW-1185">Reference proteome</keyword>
<evidence type="ECO:0000256" key="5">
    <source>
        <dbReference type="ARBA" id="ARBA00022723"/>
    </source>
</evidence>
<evidence type="ECO:0000256" key="4">
    <source>
        <dbReference type="ARBA" id="ARBA00012272"/>
    </source>
</evidence>
<dbReference type="PRINTS" id="PR00807">
    <property type="entry name" value="AMBALLERGEN"/>
</dbReference>
<feature type="signal peptide" evidence="10">
    <location>
        <begin position="1"/>
        <end position="26"/>
    </location>
</feature>
<comment type="similarity">
    <text evidence="9">Belongs to the polysaccharide lyase 1 family.</text>
</comment>
<dbReference type="GO" id="GO:0030570">
    <property type="term" value="F:pectate lyase activity"/>
    <property type="evidence" value="ECO:0007669"/>
    <property type="project" value="UniProtKB-EC"/>
</dbReference>
<evidence type="ECO:0000259" key="11">
    <source>
        <dbReference type="SMART" id="SM00656"/>
    </source>
</evidence>
<dbReference type="RefSeq" id="WP_188779371.1">
    <property type="nucleotide sequence ID" value="NZ_BMKQ01000001.1"/>
</dbReference>
<dbReference type="PANTHER" id="PTHR31683:SF18">
    <property type="entry name" value="PECTATE LYASE 21-RELATED"/>
    <property type="match status" value="1"/>
</dbReference>
<dbReference type="InterPro" id="IPR018082">
    <property type="entry name" value="AmbAllergen"/>
</dbReference>
<accession>A0A917BJJ9</accession>
<evidence type="ECO:0000256" key="2">
    <source>
        <dbReference type="ARBA" id="ARBA00001913"/>
    </source>
</evidence>
<comment type="cofactor">
    <cofactor evidence="2">
        <name>Ca(2+)</name>
        <dbReference type="ChEBI" id="CHEBI:29108"/>
    </cofactor>
</comment>
<dbReference type="InterPro" id="IPR045032">
    <property type="entry name" value="PEL"/>
</dbReference>
<feature type="chain" id="PRO_5037090305" description="pectate lyase" evidence="10">
    <location>
        <begin position="27"/>
        <end position="404"/>
    </location>
</feature>
<dbReference type="PANTHER" id="PTHR31683">
    <property type="entry name" value="PECTATE LYASE 18-RELATED"/>
    <property type="match status" value="1"/>
</dbReference>
<evidence type="ECO:0000256" key="3">
    <source>
        <dbReference type="ARBA" id="ARBA00005220"/>
    </source>
</evidence>
<dbReference type="InterPro" id="IPR012334">
    <property type="entry name" value="Pectin_lyas_fold"/>
</dbReference>
<comment type="caution">
    <text evidence="12">The sequence shown here is derived from an EMBL/GenBank/DDBJ whole genome shotgun (WGS) entry which is preliminary data.</text>
</comment>
<dbReference type="GO" id="GO:0000272">
    <property type="term" value="P:polysaccharide catabolic process"/>
    <property type="evidence" value="ECO:0007669"/>
    <property type="project" value="UniProtKB-KW"/>
</dbReference>
<dbReference type="InterPro" id="IPR002022">
    <property type="entry name" value="Pec_lyase"/>
</dbReference>
<dbReference type="SMART" id="SM00656">
    <property type="entry name" value="Amb_all"/>
    <property type="match status" value="1"/>
</dbReference>
<evidence type="ECO:0000256" key="8">
    <source>
        <dbReference type="ARBA" id="ARBA00023239"/>
    </source>
</evidence>
<keyword evidence="9" id="KW-0624">Polysaccharide degradation</keyword>
<keyword evidence="5" id="KW-0479">Metal-binding</keyword>
<comment type="subcellular location">
    <subcellularLocation>
        <location evidence="9">Secreted</location>
    </subcellularLocation>
</comment>
<dbReference type="EC" id="4.2.2.2" evidence="4"/>
<comment type="pathway">
    <text evidence="3">Glycan metabolism; pectin degradation; 2-dehydro-3-deoxy-D-gluconate from pectin: step 2/5.</text>
</comment>
<keyword evidence="6 10" id="KW-0732">Signal</keyword>
<sequence length="404" mass="41825">MLTVLTGLRALVPVTAILAVSVPALAVAGSPAPVAVPDPGTAVAPAPTSVVAAPGAPSTAASVEGLRAHGFASGTTGGGGGAVVVVTSDRDDPASPVPGSLRWALSRTGPTWVVFARDMTVRLAAPLRVPSNTTIDGRGHDVHLTGPRLTGLEIVDATNVIVENLTLTDFGDVTRTASNDEGDAVHVERSSRVWIDHCTLERAGDKLVAVQASSAVTVSWNHFADQQQTMQVGSLSTAAEDVRATVTVDHNWFDRVGYRTPVVSYGKAHVYNNYLDRWQSSAVRSERVAQVVMQNNVLRAGASQKGSLIVPGQSCNDAGTRCDARGGYLLATGNLAIGKVVLKSTGSGHVFDPRAAYAARPEAPTVGLADTLVRGAGASAAIPLTANRWVRLAGGYRAGKIALR</sequence>
<evidence type="ECO:0000256" key="7">
    <source>
        <dbReference type="ARBA" id="ARBA00022837"/>
    </source>
</evidence>
<evidence type="ECO:0000256" key="9">
    <source>
        <dbReference type="RuleBase" id="RU361173"/>
    </source>
</evidence>
<dbReference type="EMBL" id="BMKQ01000001">
    <property type="protein sequence ID" value="GGF43603.1"/>
    <property type="molecule type" value="Genomic_DNA"/>
</dbReference>
<gene>
    <name evidence="12" type="ORF">GCM10011519_16810</name>
</gene>
<proteinExistence type="inferred from homology"/>
<evidence type="ECO:0000313" key="12">
    <source>
        <dbReference type="EMBL" id="GGF43603.1"/>
    </source>
</evidence>
<feature type="domain" description="Pectate lyase" evidence="11">
    <location>
        <begin position="118"/>
        <end position="304"/>
    </location>
</feature>
<dbReference type="InterPro" id="IPR011050">
    <property type="entry name" value="Pectin_lyase_fold/virulence"/>
</dbReference>
<dbReference type="SUPFAM" id="SSF51126">
    <property type="entry name" value="Pectin lyase-like"/>
    <property type="match status" value="1"/>
</dbReference>
<keyword evidence="9" id="KW-0964">Secreted</keyword>
<dbReference type="GO" id="GO:0046872">
    <property type="term" value="F:metal ion binding"/>
    <property type="evidence" value="ECO:0007669"/>
    <property type="project" value="UniProtKB-KW"/>
</dbReference>
<dbReference type="Gene3D" id="2.160.20.10">
    <property type="entry name" value="Single-stranded right-handed beta-helix, Pectin lyase-like"/>
    <property type="match status" value="1"/>
</dbReference>
<reference evidence="12" key="1">
    <citation type="journal article" date="2014" name="Int. J. Syst. Evol. Microbiol.">
        <title>Complete genome sequence of Corynebacterium casei LMG S-19264T (=DSM 44701T), isolated from a smear-ripened cheese.</title>
        <authorList>
            <consortium name="US DOE Joint Genome Institute (JGI-PGF)"/>
            <person name="Walter F."/>
            <person name="Albersmeier A."/>
            <person name="Kalinowski J."/>
            <person name="Ruckert C."/>
        </authorList>
    </citation>
    <scope>NUCLEOTIDE SEQUENCE</scope>
    <source>
        <strain evidence="12">CGMCC 1.16067</strain>
    </source>
</reference>
<dbReference type="GO" id="GO:0005576">
    <property type="term" value="C:extracellular region"/>
    <property type="evidence" value="ECO:0007669"/>
    <property type="project" value="UniProtKB-SubCell"/>
</dbReference>
<keyword evidence="7" id="KW-0106">Calcium</keyword>
<dbReference type="Pfam" id="PF00544">
    <property type="entry name" value="Pectate_lyase_4"/>
    <property type="match status" value="1"/>
</dbReference>
<evidence type="ECO:0000256" key="1">
    <source>
        <dbReference type="ARBA" id="ARBA00000695"/>
    </source>
</evidence>
<dbReference type="Proteomes" id="UP000649179">
    <property type="component" value="Unassembled WGS sequence"/>
</dbReference>
<evidence type="ECO:0000256" key="6">
    <source>
        <dbReference type="ARBA" id="ARBA00022729"/>
    </source>
</evidence>
<protein>
    <recommendedName>
        <fullName evidence="4">pectate lyase</fullName>
        <ecNumber evidence="4">4.2.2.2</ecNumber>
    </recommendedName>
</protein>
<comment type="catalytic activity">
    <reaction evidence="1">
        <text>Eliminative cleavage of (1-&gt;4)-alpha-D-galacturonan to give oligosaccharides with 4-deoxy-alpha-D-galact-4-enuronosyl groups at their non-reducing ends.</text>
        <dbReference type="EC" id="4.2.2.2"/>
    </reaction>
</comment>
<dbReference type="AlphaFoldDB" id="A0A917BJJ9"/>
<name>A0A917BJJ9_9ACTN</name>
<keyword evidence="9" id="KW-0119">Carbohydrate metabolism</keyword>
<keyword evidence="8 9" id="KW-0456">Lyase</keyword>
<organism evidence="12 13">
    <name type="scientific">Marmoricola endophyticus</name>
    <dbReference type="NCBI Taxonomy" id="2040280"/>
    <lineage>
        <taxon>Bacteria</taxon>
        <taxon>Bacillati</taxon>
        <taxon>Actinomycetota</taxon>
        <taxon>Actinomycetes</taxon>
        <taxon>Propionibacteriales</taxon>
        <taxon>Nocardioidaceae</taxon>
        <taxon>Marmoricola</taxon>
    </lineage>
</organism>
<evidence type="ECO:0000313" key="13">
    <source>
        <dbReference type="Proteomes" id="UP000649179"/>
    </source>
</evidence>